<dbReference type="Proteomes" id="UP001301442">
    <property type="component" value="Chromosome"/>
</dbReference>
<keyword evidence="3" id="KW-0813">Transport</keyword>
<comment type="subcellular location">
    <subcellularLocation>
        <location evidence="1">Cell membrane</location>
        <topology evidence="1">Multi-pass membrane protein</topology>
    </subcellularLocation>
</comment>
<feature type="compositionally biased region" description="Polar residues" evidence="8">
    <location>
        <begin position="82"/>
        <end position="95"/>
    </location>
</feature>
<keyword evidence="11" id="KW-1185">Reference proteome</keyword>
<dbReference type="InterPro" id="IPR007208">
    <property type="entry name" value="MrpF/PhaF-like"/>
</dbReference>
<keyword evidence="4" id="KW-1003">Cell membrane</keyword>
<dbReference type="EMBL" id="CP136600">
    <property type="protein sequence ID" value="WOH39619.1"/>
    <property type="molecule type" value="Genomic_DNA"/>
</dbReference>
<dbReference type="Pfam" id="PF04066">
    <property type="entry name" value="MrpF_PhaF"/>
    <property type="match status" value="1"/>
</dbReference>
<sequence>MLVAATLAIFIAMILATIRGMVGPTLYDRILAVNMFGTKTVLLISLLGFVMGRPQFLDIAIVYALINFISVIGVLRYSDSNQFKHTPSAETSNNESTEKER</sequence>
<evidence type="ECO:0000256" key="5">
    <source>
        <dbReference type="ARBA" id="ARBA00022692"/>
    </source>
</evidence>
<evidence type="ECO:0000256" key="1">
    <source>
        <dbReference type="ARBA" id="ARBA00004651"/>
    </source>
</evidence>
<evidence type="ECO:0000256" key="6">
    <source>
        <dbReference type="ARBA" id="ARBA00022989"/>
    </source>
</evidence>
<evidence type="ECO:0000313" key="11">
    <source>
        <dbReference type="Proteomes" id="UP001301442"/>
    </source>
</evidence>
<keyword evidence="7 9" id="KW-0472">Membrane</keyword>
<evidence type="ECO:0000313" key="10">
    <source>
        <dbReference type="EMBL" id="WOH39619.1"/>
    </source>
</evidence>
<gene>
    <name evidence="10" type="ORF">RI844_16965</name>
</gene>
<evidence type="ECO:0000256" key="2">
    <source>
        <dbReference type="ARBA" id="ARBA00009212"/>
    </source>
</evidence>
<feature type="region of interest" description="Disordered" evidence="8">
    <location>
        <begin position="82"/>
        <end position="101"/>
    </location>
</feature>
<evidence type="ECO:0000256" key="4">
    <source>
        <dbReference type="ARBA" id="ARBA00022475"/>
    </source>
</evidence>
<comment type="similarity">
    <text evidence="2">Belongs to the CPA3 antiporters (TC 2.A.63) subunit F family.</text>
</comment>
<proteinExistence type="inferred from homology"/>
<evidence type="ECO:0000256" key="7">
    <source>
        <dbReference type="ARBA" id="ARBA00023136"/>
    </source>
</evidence>
<organism evidence="10 11">
    <name type="scientific">Thalassotalea fonticola</name>
    <dbReference type="NCBI Taxonomy" id="3065649"/>
    <lineage>
        <taxon>Bacteria</taxon>
        <taxon>Pseudomonadati</taxon>
        <taxon>Pseudomonadota</taxon>
        <taxon>Gammaproteobacteria</taxon>
        <taxon>Alteromonadales</taxon>
        <taxon>Colwelliaceae</taxon>
        <taxon>Thalassotalea</taxon>
    </lineage>
</organism>
<dbReference type="PANTHER" id="PTHR34702:SF1">
    <property type="entry name" value="NA(+)_H(+) ANTIPORTER SUBUNIT F"/>
    <property type="match status" value="1"/>
</dbReference>
<reference evidence="10 11" key="1">
    <citation type="submission" date="2023-09" db="EMBL/GenBank/DDBJ databases">
        <authorList>
            <person name="Qi X."/>
        </authorList>
    </citation>
    <scope>NUCLEOTIDE SEQUENCE [LARGE SCALE GENOMIC DNA]</scope>
    <source>
        <strain evidence="10 11">S1-1</strain>
    </source>
</reference>
<protein>
    <submittedName>
        <fullName evidence="10">Monovalent cation/H+ antiporter complex subunit F</fullName>
    </submittedName>
</protein>
<accession>A0ABZ0GVG0</accession>
<dbReference type="PANTHER" id="PTHR34702">
    <property type="entry name" value="NA(+)/H(+) ANTIPORTER SUBUNIT F1"/>
    <property type="match status" value="1"/>
</dbReference>
<feature type="transmembrane region" description="Helical" evidence="9">
    <location>
        <begin position="30"/>
        <end position="49"/>
    </location>
</feature>
<evidence type="ECO:0000256" key="3">
    <source>
        <dbReference type="ARBA" id="ARBA00022448"/>
    </source>
</evidence>
<evidence type="ECO:0000256" key="9">
    <source>
        <dbReference type="SAM" id="Phobius"/>
    </source>
</evidence>
<keyword evidence="6 9" id="KW-1133">Transmembrane helix</keyword>
<name>A0ABZ0GVG0_9GAMM</name>
<evidence type="ECO:0000256" key="8">
    <source>
        <dbReference type="SAM" id="MobiDB-lite"/>
    </source>
</evidence>
<feature type="transmembrane region" description="Helical" evidence="9">
    <location>
        <begin position="56"/>
        <end position="77"/>
    </location>
</feature>
<keyword evidence="5 9" id="KW-0812">Transmembrane</keyword>